<evidence type="ECO:0000256" key="2">
    <source>
        <dbReference type="SAM" id="Phobius"/>
    </source>
</evidence>
<evidence type="ECO:0000313" key="5">
    <source>
        <dbReference type="EMBL" id="MBA2796233.1"/>
    </source>
</evidence>
<keyword evidence="2" id="KW-0812">Transmembrane</keyword>
<dbReference type="SUPFAM" id="SSF57997">
    <property type="entry name" value="Tropomyosin"/>
    <property type="match status" value="1"/>
</dbReference>
<feature type="chain" id="PRO_5031478733" evidence="3">
    <location>
        <begin position="25"/>
        <end position="744"/>
    </location>
</feature>
<keyword evidence="2" id="KW-1133">Transmembrane helix</keyword>
<reference evidence="5 6" key="1">
    <citation type="submission" date="2020-07" db="EMBL/GenBank/DDBJ databases">
        <title>Molecular and genomic characterization of Streptococcus porcinus isolated from diseased swine in Brazil.</title>
        <authorList>
            <person name="Moreno L.Z."/>
            <person name="Matajira C.E.C."/>
            <person name="Poor A.P."/>
            <person name="Dutra M.C."/>
            <person name="Moreno A.M."/>
        </authorList>
    </citation>
    <scope>NUCLEOTIDE SEQUENCE [LARGE SCALE GENOMIC DNA]</scope>
    <source>
        <strain evidence="5 6">SP0816-2</strain>
    </source>
</reference>
<dbReference type="AlphaFoldDB" id="A0A7W0ARI2"/>
<keyword evidence="2" id="KW-0472">Membrane</keyword>
<feature type="domain" description="Peptidase C39-like" evidence="4">
    <location>
        <begin position="264"/>
        <end position="398"/>
    </location>
</feature>
<feature type="signal peptide" evidence="3">
    <location>
        <begin position="1"/>
        <end position="24"/>
    </location>
</feature>
<protein>
    <submittedName>
        <fullName evidence="5">C39 family peptidase</fullName>
    </submittedName>
</protein>
<organism evidence="5 6">
    <name type="scientific">Streptococcus porcinus</name>
    <dbReference type="NCBI Taxonomy" id="1340"/>
    <lineage>
        <taxon>Bacteria</taxon>
        <taxon>Bacillati</taxon>
        <taxon>Bacillota</taxon>
        <taxon>Bacilli</taxon>
        <taxon>Lactobacillales</taxon>
        <taxon>Streptococcaceae</taxon>
        <taxon>Streptococcus</taxon>
    </lineage>
</organism>
<dbReference type="RefSeq" id="WP_181460223.1">
    <property type="nucleotide sequence ID" value="NZ_JACEGE010000020.1"/>
</dbReference>
<dbReference type="Proteomes" id="UP000524462">
    <property type="component" value="Unassembled WGS sequence"/>
</dbReference>
<evidence type="ECO:0000256" key="1">
    <source>
        <dbReference type="SAM" id="Coils"/>
    </source>
</evidence>
<dbReference type="Pfam" id="PF13529">
    <property type="entry name" value="Peptidase_C39_2"/>
    <property type="match status" value="1"/>
</dbReference>
<keyword evidence="3" id="KW-0732">Signal</keyword>
<accession>A0A7W0ARI2</accession>
<dbReference type="Gene3D" id="3.90.70.10">
    <property type="entry name" value="Cysteine proteinases"/>
    <property type="match status" value="1"/>
</dbReference>
<feature type="coiled-coil region" evidence="1">
    <location>
        <begin position="436"/>
        <end position="630"/>
    </location>
</feature>
<evidence type="ECO:0000259" key="4">
    <source>
        <dbReference type="Pfam" id="PF13529"/>
    </source>
</evidence>
<evidence type="ECO:0000313" key="6">
    <source>
        <dbReference type="Proteomes" id="UP000524462"/>
    </source>
</evidence>
<sequence>MNQAKIITGLVLTTLSASAGIVHAEDVTVTTAVSESNTSKKATTPEVTKEQVDSAKILVDKATSDVKAQEVVVADATKAKEQAQVNVVTATTAVTEAEKVANEATPESIKEATEAIAKAKETVVVAETNLKDAQTTETKASQDVQAQAKAVDENTKVVAQKESETKQAEQAVDTAQKAIDNTTANTNLTNAEKIIAEKTSNVTTAETNLAEAKQADANLANQINQTQATVNQKDLAVKDTQSLLHQVATEMSKEQVTTSLQKQAYYNQRDGAWAGYYGNNTFGATGCVPTSLAMVFTELAKRGITPTEVANYLYNNTNYFNKYYSGTSANGIVSASKAFGFVPTHLDSQTAIVDALQAGHYIVGAVQNNKFSPWGPQYSHEVVMRGYSNGNTYVYDPYNRTNIGWYPIANIWNEQSGDKDDRALGVPFFKIVTQKMAQLELQKAQLTSAVNTAKSQLAQAKQTLSSLQATPLKTPEAQAKLDQAKEELAVAQDNYLKAQEAVKLASQELSVKEAVLENAKADLLTKQRALTEAQKTLTESQEKLSKLQATLVNAQAKVKEAQLALSNANTTVGQKEAHLLNLQNAPKVLVDSQTRLEQSKAELAKKVSILNQEIVKLKDLQSKQADAEAQYTTVFEAYKAVLDAKKQAELTELYARIIAGGGEAIAVVDETGKITGYIDGSKKAEAKVTTVVLSNSHQTKAVDKRIRALPHTGEKGESIWILLGVSIVSLLVLFLNVVINRKEI</sequence>
<gene>
    <name evidence="5" type="ORF">H1B29_07040</name>
</gene>
<comment type="caution">
    <text evidence="5">The sequence shown here is derived from an EMBL/GenBank/DDBJ whole genome shotgun (WGS) entry which is preliminary data.</text>
</comment>
<dbReference type="EMBL" id="JACEGE010000020">
    <property type="protein sequence ID" value="MBA2796233.1"/>
    <property type="molecule type" value="Genomic_DNA"/>
</dbReference>
<feature type="coiled-coil region" evidence="1">
    <location>
        <begin position="109"/>
        <end position="229"/>
    </location>
</feature>
<evidence type="ECO:0000256" key="3">
    <source>
        <dbReference type="SAM" id="SignalP"/>
    </source>
</evidence>
<keyword evidence="1" id="KW-0175">Coiled coil</keyword>
<dbReference type="NCBIfam" id="TIGR01167">
    <property type="entry name" value="LPXTG_anchor"/>
    <property type="match status" value="1"/>
</dbReference>
<feature type="transmembrane region" description="Helical" evidence="2">
    <location>
        <begin position="719"/>
        <end position="739"/>
    </location>
</feature>
<dbReference type="InterPro" id="IPR039564">
    <property type="entry name" value="Peptidase_C39-like"/>
</dbReference>
<name>A0A7W0ARI2_STRPO</name>
<proteinExistence type="predicted"/>